<dbReference type="Gene3D" id="3.40.390.10">
    <property type="entry name" value="Collagenase (Catalytic Domain)"/>
    <property type="match status" value="1"/>
</dbReference>
<dbReference type="Pfam" id="PF16313">
    <property type="entry name" value="DUF4953"/>
    <property type="match status" value="1"/>
</dbReference>
<dbReference type="PANTHER" id="PTHR38478">
    <property type="entry name" value="PEPTIDASE M1A AND M12B"/>
    <property type="match status" value="1"/>
</dbReference>
<feature type="domain" description="EcxA zinc-binding" evidence="3">
    <location>
        <begin position="598"/>
        <end position="923"/>
    </location>
</feature>
<dbReference type="CDD" id="cd04276">
    <property type="entry name" value="ZnMc_MMP_like_2"/>
    <property type="match status" value="1"/>
</dbReference>
<dbReference type="KEGG" id="bsen:DP114_09960"/>
<gene>
    <name evidence="6" type="ORF">DP114_09960</name>
</gene>
<feature type="domain" description="DUF5118" evidence="5">
    <location>
        <begin position="153"/>
        <end position="200"/>
    </location>
</feature>
<evidence type="ECO:0000313" key="6">
    <source>
        <dbReference type="EMBL" id="QDL08182.1"/>
    </source>
</evidence>
<sequence>MKKIIYFVILFYCLFLGIPPSSAQSKALKISEGGRFADNASEGQEERAAKEEKSNRVGETSLVPSFVSNSSHSHQSKSENVAFFEKQGLSKEQVWVIDGRQEAQHESFTWVVEDNKKVEQPFLQVEKIAENPIKPEEKTEAIAKPSKKEELEAFDKVVKDAEILPGLFNLYRDKEKNKIYLEIKPEQLKKNYLATGTLESGIGEAGIYSGMPLHDFLFYFQRVNNKLQFVVRNVNFRTREGDPQQRSLARSFSDSVLYSISIKSIHPVRKTILIDLGDLLLTDLAGLSLSLGVAPATDKSYFGTAKAFPLNMEIESVLNFTNTRANSDKLRFGGTLADLRGFSLRVHYSLSQLSENNYRPRLADERVGYFITAYQDISNDEHRDPFVRYINRWNLEKQNPSAPLSPPKKPIIFWIDNAVPLEYRDAIKEGVLLWNKAFEKAGFKDAIQVQQMPDNATWDPADIRYNTIRWINTVDGYFAMGPSRVNPLTGEILAADILVDGSFIRALKSDYSRVGQFNQTQNQRSLSTLMQNNLICTNRTEAESSDTSAQSMEMEGLASRLSKLAGQYDLCYGMEAANQFAYGSLSMKLLQNSPPSREQMKDYIHQYLRLIIAHEVGHTLGLRHNFRGSTMLTPQEINNPDITRRKGMISSVMDYIPPNLSPRGTKQGDYFPKMIGPYDEWAIQYGYAPIPAATPAAEKPFLDKIAQQSDKPEFSYSTDEDMFDLDPTVNAWDNSNNVLIYSHWQLDNALVMWQRLNKVDLLSGETFSDVKEQFGTVLDQYFKNIYYITKYIGGQSFYRVQPGDPQGKLPFKPVPVQEQRQALDLVQKYVFAEDALSFPPELLNKLAPSRWRHWGSSPRVGRLDFPIHDWVLYMQSSVLWDLLSGDRLSRLKDIELKTGRDQALTLPELFDTLQNDIWTEVVKPNGKPIVISSLRRGLQRQYVDKLTAMVLRKERVPEDARTIAWYKLKQLNEKLDELSSNDEYTKAHLLETRDRITKILNAQVQAN</sequence>
<dbReference type="InterPro" id="IPR034032">
    <property type="entry name" value="Zn_MMP-like_bac"/>
</dbReference>
<feature type="signal peptide" evidence="2">
    <location>
        <begin position="1"/>
        <end position="23"/>
    </location>
</feature>
<feature type="region of interest" description="Disordered" evidence="1">
    <location>
        <begin position="36"/>
        <end position="57"/>
    </location>
</feature>
<dbReference type="InterPro" id="IPR033428">
    <property type="entry name" value="DUF5118"/>
</dbReference>
<evidence type="ECO:0000259" key="3">
    <source>
        <dbReference type="Pfam" id="PF16313"/>
    </source>
</evidence>
<feature type="compositionally biased region" description="Basic and acidic residues" evidence="1">
    <location>
        <begin position="44"/>
        <end position="56"/>
    </location>
</feature>
<dbReference type="SUPFAM" id="SSF55486">
    <property type="entry name" value="Metalloproteases ('zincins'), catalytic domain"/>
    <property type="match status" value="1"/>
</dbReference>
<dbReference type="InterPro" id="IPR032534">
    <property type="entry name" value="EcxA_zinc-bd"/>
</dbReference>
<feature type="chain" id="PRO_5032900156" evidence="2">
    <location>
        <begin position="24"/>
        <end position="1007"/>
    </location>
</feature>
<evidence type="ECO:0000259" key="5">
    <source>
        <dbReference type="Pfam" id="PF17162"/>
    </source>
</evidence>
<dbReference type="Pfam" id="PF17162">
    <property type="entry name" value="DUF5118"/>
    <property type="match status" value="1"/>
</dbReference>
<evidence type="ECO:0000256" key="2">
    <source>
        <dbReference type="SAM" id="SignalP"/>
    </source>
</evidence>
<organism evidence="6 7">
    <name type="scientific">Brasilonema sennae CENA114</name>
    <dbReference type="NCBI Taxonomy" id="415709"/>
    <lineage>
        <taxon>Bacteria</taxon>
        <taxon>Bacillati</taxon>
        <taxon>Cyanobacteriota</taxon>
        <taxon>Cyanophyceae</taxon>
        <taxon>Nostocales</taxon>
        <taxon>Scytonemataceae</taxon>
        <taxon>Brasilonema</taxon>
        <taxon>Bromeliae group (in: Brasilonema)</taxon>
    </lineage>
</organism>
<dbReference type="PANTHER" id="PTHR38478:SF1">
    <property type="entry name" value="ZINC DEPENDENT METALLOPROTEASE DOMAIN LIPOPROTEIN"/>
    <property type="match status" value="1"/>
</dbReference>
<dbReference type="InterPro" id="IPR033413">
    <property type="entry name" value="DUF5117"/>
</dbReference>
<dbReference type="Pfam" id="PF17148">
    <property type="entry name" value="DUF5117"/>
    <property type="match status" value="1"/>
</dbReference>
<evidence type="ECO:0000259" key="4">
    <source>
        <dbReference type="Pfam" id="PF17148"/>
    </source>
</evidence>
<keyword evidence="7" id="KW-1185">Reference proteome</keyword>
<dbReference type="AlphaFoldDB" id="A0A856MBW9"/>
<name>A0A856MBW9_9CYAN</name>
<accession>A0A856MBW9</accession>
<reference evidence="6 7" key="1">
    <citation type="submission" date="2018-06" db="EMBL/GenBank/DDBJ databases">
        <title>Comparative genomics of Brasilonema spp. strains.</title>
        <authorList>
            <person name="Alvarenga D.O."/>
            <person name="Fiore M.F."/>
            <person name="Varani A.M."/>
        </authorList>
    </citation>
    <scope>NUCLEOTIDE SEQUENCE [LARGE SCALE GENOMIC DNA]</scope>
    <source>
        <strain evidence="6 7">CENA114</strain>
    </source>
</reference>
<dbReference type="GO" id="GO:0008237">
    <property type="term" value="F:metallopeptidase activity"/>
    <property type="evidence" value="ECO:0007669"/>
    <property type="project" value="InterPro"/>
</dbReference>
<dbReference type="EMBL" id="CP030118">
    <property type="protein sequence ID" value="QDL08182.1"/>
    <property type="molecule type" value="Genomic_DNA"/>
</dbReference>
<evidence type="ECO:0000313" key="7">
    <source>
        <dbReference type="Proteomes" id="UP000503129"/>
    </source>
</evidence>
<protein>
    <submittedName>
        <fullName evidence="6">Peptidase M43</fullName>
    </submittedName>
</protein>
<dbReference type="RefSeq" id="WP_171975999.1">
    <property type="nucleotide sequence ID" value="NZ_CAWOXK010000001.1"/>
</dbReference>
<evidence type="ECO:0000256" key="1">
    <source>
        <dbReference type="SAM" id="MobiDB-lite"/>
    </source>
</evidence>
<feature type="domain" description="DUF5117" evidence="4">
    <location>
        <begin position="213"/>
        <end position="397"/>
    </location>
</feature>
<keyword evidence="2" id="KW-0732">Signal</keyword>
<dbReference type="InterPro" id="IPR024079">
    <property type="entry name" value="MetalloPept_cat_dom_sf"/>
</dbReference>
<proteinExistence type="predicted"/>
<dbReference type="Proteomes" id="UP000503129">
    <property type="component" value="Chromosome"/>
</dbReference>